<organism evidence="1 2">
    <name type="scientific">Goodea atripinnis</name>
    <dbReference type="NCBI Taxonomy" id="208336"/>
    <lineage>
        <taxon>Eukaryota</taxon>
        <taxon>Metazoa</taxon>
        <taxon>Chordata</taxon>
        <taxon>Craniata</taxon>
        <taxon>Vertebrata</taxon>
        <taxon>Euteleostomi</taxon>
        <taxon>Actinopterygii</taxon>
        <taxon>Neopterygii</taxon>
        <taxon>Teleostei</taxon>
        <taxon>Neoteleostei</taxon>
        <taxon>Acanthomorphata</taxon>
        <taxon>Ovalentaria</taxon>
        <taxon>Atherinomorphae</taxon>
        <taxon>Cyprinodontiformes</taxon>
        <taxon>Goodeidae</taxon>
        <taxon>Goodea</taxon>
    </lineage>
</organism>
<keyword evidence="2" id="KW-1185">Reference proteome</keyword>
<evidence type="ECO:0000313" key="1">
    <source>
        <dbReference type="EMBL" id="MEQ2190139.1"/>
    </source>
</evidence>
<evidence type="ECO:0000313" key="2">
    <source>
        <dbReference type="Proteomes" id="UP001476798"/>
    </source>
</evidence>
<protein>
    <submittedName>
        <fullName evidence="1">Uncharacterized protein</fullName>
    </submittedName>
</protein>
<sequence>MSITGSCCQAPQIFTYSRVQTFLKVQHFSSIRSDLKQQTFLVTQLKPGVPDGSGPVLTQIVDHKPGPGSPRWATCQYRTKTYLDSLAAHPVVPIQLSPDDLSHRVRSWREFQIIVDPFIKRQVSFKIYWF</sequence>
<reference evidence="1 2" key="1">
    <citation type="submission" date="2021-06" db="EMBL/GenBank/DDBJ databases">
        <authorList>
            <person name="Palmer J.M."/>
        </authorList>
    </citation>
    <scope>NUCLEOTIDE SEQUENCE [LARGE SCALE GENOMIC DNA]</scope>
    <source>
        <strain evidence="1 2">GA_2019</strain>
        <tissue evidence="1">Muscle</tissue>
    </source>
</reference>
<gene>
    <name evidence="1" type="ORF">GOODEAATRI_032685</name>
</gene>
<dbReference type="EMBL" id="JAHRIO010096222">
    <property type="protein sequence ID" value="MEQ2190139.1"/>
    <property type="molecule type" value="Genomic_DNA"/>
</dbReference>
<comment type="caution">
    <text evidence="1">The sequence shown here is derived from an EMBL/GenBank/DDBJ whole genome shotgun (WGS) entry which is preliminary data.</text>
</comment>
<dbReference type="Proteomes" id="UP001476798">
    <property type="component" value="Unassembled WGS sequence"/>
</dbReference>
<name>A0ABV0Q2X8_9TELE</name>
<accession>A0ABV0Q2X8</accession>
<proteinExistence type="predicted"/>